<accession>R7W648</accession>
<dbReference type="Pfam" id="PF03181">
    <property type="entry name" value="BURP"/>
    <property type="match status" value="1"/>
</dbReference>
<organism evidence="1">
    <name type="scientific">Aegilops tauschii</name>
    <name type="common">Tausch's goatgrass</name>
    <name type="synonym">Aegilops squarrosa</name>
    <dbReference type="NCBI Taxonomy" id="37682"/>
    <lineage>
        <taxon>Eukaryota</taxon>
        <taxon>Viridiplantae</taxon>
        <taxon>Streptophyta</taxon>
        <taxon>Embryophyta</taxon>
        <taxon>Tracheophyta</taxon>
        <taxon>Spermatophyta</taxon>
        <taxon>Magnoliopsida</taxon>
        <taxon>Liliopsida</taxon>
        <taxon>Poales</taxon>
        <taxon>Poaceae</taxon>
        <taxon>BOP clade</taxon>
        <taxon>Pooideae</taxon>
        <taxon>Triticodae</taxon>
        <taxon>Triticeae</taxon>
        <taxon>Triticinae</taxon>
        <taxon>Aegilops</taxon>
    </lineage>
</organism>
<dbReference type="InterPro" id="IPR004873">
    <property type="entry name" value="BURP_dom"/>
</dbReference>
<name>R7W648_AEGTA</name>
<evidence type="ECO:0000313" key="1">
    <source>
        <dbReference type="EnsemblPlants" id="EMT03176"/>
    </source>
</evidence>
<proteinExistence type="predicted"/>
<dbReference type="PANTHER" id="PTHR31236">
    <property type="entry name" value="BURP DOMAIN PROTEIN USPL1-LIKE"/>
    <property type="match status" value="1"/>
</dbReference>
<dbReference type="PROSITE" id="PS51277">
    <property type="entry name" value="BURP"/>
    <property type="match status" value="1"/>
</dbReference>
<dbReference type="PANTHER" id="PTHR31236:SF7">
    <property type="entry name" value="BURP DOMAIN-CONTAINING PROTEIN 10"/>
    <property type="match status" value="1"/>
</dbReference>
<protein>
    <submittedName>
        <fullName evidence="1">Uncharacterized protein</fullName>
    </submittedName>
</protein>
<sequence>MGLCKYDPKFGRLEEGWWEESGLIDLPRNIRVIHSRDKKVLRLTAMPLAFAGKIALELLLPKCTQKWRLHVHGRHRETRIYNHPLHPTMGAPLLQLDIADSIPISMRNFTDIVNMFVPVSYTMANDIWLTLNMCERVRPLKGEKKTCISSVESMVEFVSSVLGSTHDLQAFSPSQVPNEGVVTRRST</sequence>
<reference evidence="1" key="1">
    <citation type="submission" date="2015-06" db="UniProtKB">
        <authorList>
            <consortium name="EnsemblPlants"/>
        </authorList>
    </citation>
    <scope>IDENTIFICATION</scope>
</reference>
<dbReference type="AlphaFoldDB" id="R7W648"/>
<dbReference type="EnsemblPlants" id="EMT03176">
    <property type="protein sequence ID" value="EMT03176"/>
    <property type="gene ID" value="F775_23365"/>
</dbReference>
<dbReference type="InterPro" id="IPR044816">
    <property type="entry name" value="BURP"/>
</dbReference>